<keyword evidence="1" id="KW-1133">Transmembrane helix</keyword>
<dbReference type="InterPro" id="IPR044020">
    <property type="entry name" value="DUF5676"/>
</dbReference>
<sequence>MLAFLYFVAVAALLFAALRLGCGACVMGRDTGGAGAAHLLPVFPLGWALSGFLGATFVICVVFDLVFPQFAMNATWAPLLPGFVWLTPWSFILGLAESLLYGWYVALVFGGLYNAAVSRRAGA</sequence>
<proteinExistence type="predicted"/>
<dbReference type="Proteomes" id="UP000207598">
    <property type="component" value="Unassembled WGS sequence"/>
</dbReference>
<reference evidence="2 3" key="1">
    <citation type="submission" date="2017-05" db="EMBL/GenBank/DDBJ databases">
        <authorList>
            <person name="Song R."/>
            <person name="Chenine A.L."/>
            <person name="Ruprecht R.M."/>
        </authorList>
    </citation>
    <scope>NUCLEOTIDE SEQUENCE [LARGE SCALE GENOMIC DNA]</scope>
    <source>
        <strain evidence="2 3">CECT 8898</strain>
    </source>
</reference>
<feature type="transmembrane region" description="Helical" evidence="1">
    <location>
        <begin position="47"/>
        <end position="67"/>
    </location>
</feature>
<feature type="transmembrane region" description="Helical" evidence="1">
    <location>
        <begin position="98"/>
        <end position="117"/>
    </location>
</feature>
<keyword evidence="3" id="KW-1185">Reference proteome</keyword>
<accession>A0A238L3N0</accession>
<keyword evidence="1" id="KW-0472">Membrane</keyword>
<evidence type="ECO:0000256" key="1">
    <source>
        <dbReference type="SAM" id="Phobius"/>
    </source>
</evidence>
<organism evidence="2 3">
    <name type="scientific">Maliponia aquimaris</name>
    <dbReference type="NCBI Taxonomy" id="1673631"/>
    <lineage>
        <taxon>Bacteria</taxon>
        <taxon>Pseudomonadati</taxon>
        <taxon>Pseudomonadota</taxon>
        <taxon>Alphaproteobacteria</taxon>
        <taxon>Rhodobacterales</taxon>
        <taxon>Paracoccaceae</taxon>
        <taxon>Maliponia</taxon>
    </lineage>
</organism>
<evidence type="ECO:0000313" key="3">
    <source>
        <dbReference type="Proteomes" id="UP000207598"/>
    </source>
</evidence>
<dbReference type="EMBL" id="FXYF01000017">
    <property type="protein sequence ID" value="SMX49684.1"/>
    <property type="molecule type" value="Genomic_DNA"/>
</dbReference>
<dbReference type="OrthoDB" id="9154118at2"/>
<feature type="transmembrane region" description="Helical" evidence="1">
    <location>
        <begin position="74"/>
        <end position="92"/>
    </location>
</feature>
<dbReference type="Pfam" id="PF18926">
    <property type="entry name" value="DUF5676"/>
    <property type="match status" value="1"/>
</dbReference>
<protein>
    <submittedName>
        <fullName evidence="2">Uncharacterized protein</fullName>
    </submittedName>
</protein>
<name>A0A238L3N0_9RHOB</name>
<dbReference type="AlphaFoldDB" id="A0A238L3N0"/>
<evidence type="ECO:0000313" key="2">
    <source>
        <dbReference type="EMBL" id="SMX49684.1"/>
    </source>
</evidence>
<dbReference type="RefSeq" id="WP_094023130.1">
    <property type="nucleotide sequence ID" value="NZ_FXYF01000017.1"/>
</dbReference>
<keyword evidence="1" id="KW-0812">Transmembrane</keyword>
<gene>
    <name evidence="2" type="ORF">MAA8898_04386</name>
</gene>